<name>A0A914Q4H4_9BILA</name>
<dbReference type="InterPro" id="IPR000210">
    <property type="entry name" value="BTB/POZ_dom"/>
</dbReference>
<dbReference type="Pfam" id="PF00076">
    <property type="entry name" value="RRM_1"/>
    <property type="match status" value="2"/>
</dbReference>
<dbReference type="SUPFAM" id="SSF54695">
    <property type="entry name" value="POZ domain"/>
    <property type="match status" value="1"/>
</dbReference>
<evidence type="ECO:0000259" key="2">
    <source>
        <dbReference type="PROSITE" id="PS50097"/>
    </source>
</evidence>
<keyword evidence="1" id="KW-0694">RNA-binding</keyword>
<dbReference type="GO" id="GO:0000380">
    <property type="term" value="P:alternative mRNA splicing, via spliceosome"/>
    <property type="evidence" value="ECO:0007669"/>
    <property type="project" value="TreeGrafter"/>
</dbReference>
<dbReference type="InterPro" id="IPR011333">
    <property type="entry name" value="SKP1/BTB/POZ_sf"/>
</dbReference>
<feature type="domain" description="BTB" evidence="2">
    <location>
        <begin position="349"/>
        <end position="411"/>
    </location>
</feature>
<dbReference type="SMART" id="SM00225">
    <property type="entry name" value="BTB"/>
    <property type="match status" value="1"/>
</dbReference>
<evidence type="ECO:0000313" key="5">
    <source>
        <dbReference type="WBParaSite" id="PDA_v2.g23822.t1"/>
    </source>
</evidence>
<dbReference type="InterPro" id="IPR051974">
    <property type="entry name" value="PUF60_regulator"/>
</dbReference>
<sequence>MARVYIGSISFKIREDQLRETFGDYGPIKSVKMSFDASTGQHKGYAFLEYEIPEGALLAQEAMNGLMMGGRNIKIVLVQLGRPQAQPIIDMIMTEARKYHRIYVASVHEDLNENDLRTVFSSFGNIIKCQLAKSASGKHRGFGYIEFETTLAAAKAITGMNLFDFGGKLLHVGECITPPEALSYVIPNTVLDPAPDPFFELQSPFGMNCRLSRAFWLRSDDTFHVKHSYMIGFPGLKYTVSFRRNGSNVQIFLNVIPVNACYRHFTVRASGYFNLLNHSLVNFDGVFDDTTDSKLLCVIPLVTWLNLFSPDCIIFILEGVFAIEKLYERVVQFDVDPNINDINDDEESKDVKLMCGNDSVKVHTEVLHCYSHLFVRSLRDINRDGSDISPFEYLIQDFSYDAVSYVIEILYGEAKLCMPVAEAILCEKFASVYELDDFSEMVTKTVVLTPYNIVSSLIVSKVMKSRKFFVFCTAYLKWLCTYNIMIRNFHILSTDIREEFNNGETKHPKNRRVIL</sequence>
<evidence type="ECO:0000259" key="3">
    <source>
        <dbReference type="PROSITE" id="PS50102"/>
    </source>
</evidence>
<dbReference type="GO" id="GO:0003723">
    <property type="term" value="F:RNA binding"/>
    <property type="evidence" value="ECO:0007669"/>
    <property type="project" value="UniProtKB-UniRule"/>
</dbReference>
<dbReference type="GO" id="GO:0000381">
    <property type="term" value="P:regulation of alternative mRNA splicing, via spliceosome"/>
    <property type="evidence" value="ECO:0007669"/>
    <property type="project" value="TreeGrafter"/>
</dbReference>
<dbReference type="GO" id="GO:0071013">
    <property type="term" value="C:catalytic step 2 spliceosome"/>
    <property type="evidence" value="ECO:0007669"/>
    <property type="project" value="TreeGrafter"/>
</dbReference>
<dbReference type="PROSITE" id="PS50102">
    <property type="entry name" value="RRM"/>
    <property type="match status" value="2"/>
</dbReference>
<dbReference type="InterPro" id="IPR012677">
    <property type="entry name" value="Nucleotide-bd_a/b_plait_sf"/>
</dbReference>
<protein>
    <submittedName>
        <fullName evidence="5">Uncharacterized protein</fullName>
    </submittedName>
</protein>
<dbReference type="Gene3D" id="3.30.710.10">
    <property type="entry name" value="Potassium Channel Kv1.1, Chain A"/>
    <property type="match status" value="1"/>
</dbReference>
<evidence type="ECO:0000256" key="1">
    <source>
        <dbReference type="PROSITE-ProRule" id="PRU00176"/>
    </source>
</evidence>
<dbReference type="PROSITE" id="PS50097">
    <property type="entry name" value="BTB"/>
    <property type="match status" value="1"/>
</dbReference>
<dbReference type="Proteomes" id="UP000887578">
    <property type="component" value="Unplaced"/>
</dbReference>
<dbReference type="Pfam" id="PF00651">
    <property type="entry name" value="BTB"/>
    <property type="match status" value="1"/>
</dbReference>
<proteinExistence type="predicted"/>
<dbReference type="PANTHER" id="PTHR47330:SF1">
    <property type="entry name" value="POLY(U)-BINDING-SPLICING FACTOR PUF60"/>
    <property type="match status" value="1"/>
</dbReference>
<accession>A0A914Q4H4</accession>
<dbReference type="GO" id="GO:0071011">
    <property type="term" value="C:precatalytic spliceosome"/>
    <property type="evidence" value="ECO:0007669"/>
    <property type="project" value="TreeGrafter"/>
</dbReference>
<feature type="domain" description="RRM" evidence="3">
    <location>
        <begin position="100"/>
        <end position="172"/>
    </location>
</feature>
<dbReference type="PANTHER" id="PTHR47330">
    <property type="entry name" value="POLY(U)-BINDING-SPLICING FACTOR PUF60-B-RELATED"/>
    <property type="match status" value="1"/>
</dbReference>
<evidence type="ECO:0000313" key="4">
    <source>
        <dbReference type="Proteomes" id="UP000887578"/>
    </source>
</evidence>
<dbReference type="InterPro" id="IPR000504">
    <property type="entry name" value="RRM_dom"/>
</dbReference>
<dbReference type="WBParaSite" id="PDA_v2.g23822.t1">
    <property type="protein sequence ID" value="PDA_v2.g23822.t1"/>
    <property type="gene ID" value="PDA_v2.g23822"/>
</dbReference>
<dbReference type="Gene3D" id="3.30.70.330">
    <property type="match status" value="2"/>
</dbReference>
<dbReference type="AlphaFoldDB" id="A0A914Q4H4"/>
<reference evidence="5" key="1">
    <citation type="submission" date="2022-11" db="UniProtKB">
        <authorList>
            <consortium name="WormBaseParasite"/>
        </authorList>
    </citation>
    <scope>IDENTIFICATION</scope>
</reference>
<keyword evidence="4" id="KW-1185">Reference proteome</keyword>
<dbReference type="InterPro" id="IPR035979">
    <property type="entry name" value="RBD_domain_sf"/>
</dbReference>
<feature type="domain" description="RRM" evidence="3">
    <location>
        <begin position="2"/>
        <end position="80"/>
    </location>
</feature>
<dbReference type="SMART" id="SM00360">
    <property type="entry name" value="RRM"/>
    <property type="match status" value="2"/>
</dbReference>
<dbReference type="SUPFAM" id="SSF54928">
    <property type="entry name" value="RNA-binding domain, RBD"/>
    <property type="match status" value="2"/>
</dbReference>
<organism evidence="4 5">
    <name type="scientific">Panagrolaimus davidi</name>
    <dbReference type="NCBI Taxonomy" id="227884"/>
    <lineage>
        <taxon>Eukaryota</taxon>
        <taxon>Metazoa</taxon>
        <taxon>Ecdysozoa</taxon>
        <taxon>Nematoda</taxon>
        <taxon>Chromadorea</taxon>
        <taxon>Rhabditida</taxon>
        <taxon>Tylenchina</taxon>
        <taxon>Panagrolaimomorpha</taxon>
        <taxon>Panagrolaimoidea</taxon>
        <taxon>Panagrolaimidae</taxon>
        <taxon>Panagrolaimus</taxon>
    </lineage>
</organism>
<dbReference type="GO" id="GO:0006376">
    <property type="term" value="P:mRNA splice site recognition"/>
    <property type="evidence" value="ECO:0007669"/>
    <property type="project" value="TreeGrafter"/>
</dbReference>